<name>A0A0A9AP16_ARUDO</name>
<reference evidence="1" key="2">
    <citation type="journal article" date="2015" name="Data Brief">
        <title>Shoot transcriptome of the giant reed, Arundo donax.</title>
        <authorList>
            <person name="Barrero R.A."/>
            <person name="Guerrero F.D."/>
            <person name="Moolhuijzen P."/>
            <person name="Goolsby J.A."/>
            <person name="Tidwell J."/>
            <person name="Bellgard S.E."/>
            <person name="Bellgard M.I."/>
        </authorList>
    </citation>
    <scope>NUCLEOTIDE SEQUENCE</scope>
    <source>
        <tissue evidence="1">Shoot tissue taken approximately 20 cm above the soil surface</tissue>
    </source>
</reference>
<sequence length="44" mass="5031">MNLIHPLMQIPAQKVISYVKAREICSRWPITSSEMADVLGEFNL</sequence>
<evidence type="ECO:0000313" key="1">
    <source>
        <dbReference type="EMBL" id="JAD50640.1"/>
    </source>
</evidence>
<accession>A0A0A9AP16</accession>
<dbReference type="EMBL" id="GBRH01247255">
    <property type="protein sequence ID" value="JAD50640.1"/>
    <property type="molecule type" value="Transcribed_RNA"/>
</dbReference>
<reference evidence="1" key="1">
    <citation type="submission" date="2014-09" db="EMBL/GenBank/DDBJ databases">
        <authorList>
            <person name="Magalhaes I.L.F."/>
            <person name="Oliveira U."/>
            <person name="Santos F.R."/>
            <person name="Vidigal T.H.D.A."/>
            <person name="Brescovit A.D."/>
            <person name="Santos A.J."/>
        </authorList>
    </citation>
    <scope>NUCLEOTIDE SEQUENCE</scope>
    <source>
        <tissue evidence="1">Shoot tissue taken approximately 20 cm above the soil surface</tissue>
    </source>
</reference>
<proteinExistence type="predicted"/>
<protein>
    <submittedName>
        <fullName evidence="1">Uncharacterized protein</fullName>
    </submittedName>
</protein>
<dbReference type="AlphaFoldDB" id="A0A0A9AP16"/>
<organism evidence="1">
    <name type="scientific">Arundo donax</name>
    <name type="common">Giant reed</name>
    <name type="synonym">Donax arundinaceus</name>
    <dbReference type="NCBI Taxonomy" id="35708"/>
    <lineage>
        <taxon>Eukaryota</taxon>
        <taxon>Viridiplantae</taxon>
        <taxon>Streptophyta</taxon>
        <taxon>Embryophyta</taxon>
        <taxon>Tracheophyta</taxon>
        <taxon>Spermatophyta</taxon>
        <taxon>Magnoliopsida</taxon>
        <taxon>Liliopsida</taxon>
        <taxon>Poales</taxon>
        <taxon>Poaceae</taxon>
        <taxon>PACMAD clade</taxon>
        <taxon>Arundinoideae</taxon>
        <taxon>Arundineae</taxon>
        <taxon>Arundo</taxon>
    </lineage>
</organism>